<evidence type="ECO:0000313" key="2">
    <source>
        <dbReference type="Proteomes" id="UP000095283"/>
    </source>
</evidence>
<feature type="transmembrane region" description="Helical" evidence="1">
    <location>
        <begin position="20"/>
        <end position="38"/>
    </location>
</feature>
<keyword evidence="1" id="KW-1133">Transmembrane helix</keyword>
<protein>
    <submittedName>
        <fullName evidence="3">Uncharacterized protein</fullName>
    </submittedName>
</protein>
<keyword evidence="1" id="KW-0812">Transmembrane</keyword>
<feature type="transmembrane region" description="Helical" evidence="1">
    <location>
        <begin position="108"/>
        <end position="135"/>
    </location>
</feature>
<reference evidence="3" key="1">
    <citation type="submission" date="2016-11" db="UniProtKB">
        <authorList>
            <consortium name="WormBaseParasite"/>
        </authorList>
    </citation>
    <scope>IDENTIFICATION</scope>
</reference>
<organism evidence="2 3">
    <name type="scientific">Heterorhabditis bacteriophora</name>
    <name type="common">Entomopathogenic nematode worm</name>
    <dbReference type="NCBI Taxonomy" id="37862"/>
    <lineage>
        <taxon>Eukaryota</taxon>
        <taxon>Metazoa</taxon>
        <taxon>Ecdysozoa</taxon>
        <taxon>Nematoda</taxon>
        <taxon>Chromadorea</taxon>
        <taxon>Rhabditida</taxon>
        <taxon>Rhabditina</taxon>
        <taxon>Rhabditomorpha</taxon>
        <taxon>Strongyloidea</taxon>
        <taxon>Heterorhabditidae</taxon>
        <taxon>Heterorhabditis</taxon>
    </lineage>
</organism>
<dbReference type="AlphaFoldDB" id="A0A1I7WZ22"/>
<dbReference type="Proteomes" id="UP000095283">
    <property type="component" value="Unplaced"/>
</dbReference>
<evidence type="ECO:0000313" key="3">
    <source>
        <dbReference type="WBParaSite" id="Hba_10397"/>
    </source>
</evidence>
<keyword evidence="2" id="KW-1185">Reference proteome</keyword>
<keyword evidence="1" id="KW-0472">Membrane</keyword>
<accession>A0A1I7WZ22</accession>
<proteinExistence type="predicted"/>
<name>A0A1I7WZ22_HETBA</name>
<evidence type="ECO:0000256" key="1">
    <source>
        <dbReference type="SAM" id="Phobius"/>
    </source>
</evidence>
<sequence>MDRYSLTPLHSRQDFNKKCIELLNEIGCVVCICFIIFYSDLSSQSSLIIYRSTCLRMIRWHSIGDVDMLIVLQLSTQLLQLQFFLFWKTSKIPNLQLKAFSKLLLALLNMNVSLSQVALSAYTCLLNISFLLHLIRI</sequence>
<dbReference type="WBParaSite" id="Hba_10397">
    <property type="protein sequence ID" value="Hba_10397"/>
    <property type="gene ID" value="Hba_10397"/>
</dbReference>